<comment type="caution">
    <text evidence="1">The sequence shown here is derived from an EMBL/GenBank/DDBJ whole genome shotgun (WGS) entry which is preliminary data.</text>
</comment>
<protein>
    <submittedName>
        <fullName evidence="1">Uncharacterized protein</fullName>
    </submittedName>
</protein>
<evidence type="ECO:0000313" key="2">
    <source>
        <dbReference type="Proteomes" id="UP001163798"/>
    </source>
</evidence>
<dbReference type="AlphaFoldDB" id="A0AA38L1Q3"/>
<dbReference type="EMBL" id="MU793797">
    <property type="protein sequence ID" value="KAJ3780307.1"/>
    <property type="molecule type" value="Genomic_DNA"/>
</dbReference>
<gene>
    <name evidence="1" type="ORF">GGU10DRAFT_337273</name>
</gene>
<evidence type="ECO:0000313" key="1">
    <source>
        <dbReference type="EMBL" id="KAJ3780307.1"/>
    </source>
</evidence>
<organism evidence="1 2">
    <name type="scientific">Lentinula aff. detonsa</name>
    <dbReference type="NCBI Taxonomy" id="2804958"/>
    <lineage>
        <taxon>Eukaryota</taxon>
        <taxon>Fungi</taxon>
        <taxon>Dikarya</taxon>
        <taxon>Basidiomycota</taxon>
        <taxon>Agaricomycotina</taxon>
        <taxon>Agaricomycetes</taxon>
        <taxon>Agaricomycetidae</taxon>
        <taxon>Agaricales</taxon>
        <taxon>Marasmiineae</taxon>
        <taxon>Omphalotaceae</taxon>
        <taxon>Lentinula</taxon>
    </lineage>
</organism>
<sequence length="106" mass="12541">MSSNSVTESRVKLSLLRRAGSSIQQAERVHRTNLLALVGWIKKLTLEDRMEKNWSIERKNALRRELQAIVKIMRLRNRGNSRDRIAEINGHTRGSFPRRWEEWFAE</sequence>
<name>A0AA38L1Q3_9AGAR</name>
<keyword evidence="2" id="KW-1185">Reference proteome</keyword>
<reference evidence="1" key="1">
    <citation type="submission" date="2022-08" db="EMBL/GenBank/DDBJ databases">
        <authorList>
            <consortium name="DOE Joint Genome Institute"/>
            <person name="Min B."/>
            <person name="Riley R."/>
            <person name="Sierra-Patev S."/>
            <person name="Naranjo-Ortiz M."/>
            <person name="Looney B."/>
            <person name="Konkel Z."/>
            <person name="Slot J.C."/>
            <person name="Sakamoto Y."/>
            <person name="Steenwyk J.L."/>
            <person name="Rokas A."/>
            <person name="Carro J."/>
            <person name="Camarero S."/>
            <person name="Ferreira P."/>
            <person name="Molpeceres G."/>
            <person name="Ruiz-Duenas F.J."/>
            <person name="Serrano A."/>
            <person name="Henrissat B."/>
            <person name="Drula E."/>
            <person name="Hughes K.W."/>
            <person name="Mata J.L."/>
            <person name="Ishikawa N.K."/>
            <person name="Vargas-Isla R."/>
            <person name="Ushijima S."/>
            <person name="Smith C.A."/>
            <person name="Ahrendt S."/>
            <person name="Andreopoulos W."/>
            <person name="He G."/>
            <person name="Labutti K."/>
            <person name="Lipzen A."/>
            <person name="Ng V."/>
            <person name="Sandor L."/>
            <person name="Barry K."/>
            <person name="Martinez A.T."/>
            <person name="Xiao Y."/>
            <person name="Gibbons J.G."/>
            <person name="Terashima K."/>
            <person name="Hibbett D.S."/>
            <person name="Grigoriev I.V."/>
        </authorList>
    </citation>
    <scope>NUCLEOTIDE SEQUENCE</scope>
    <source>
        <strain evidence="1">TFB10291</strain>
    </source>
</reference>
<dbReference type="Proteomes" id="UP001163798">
    <property type="component" value="Unassembled WGS sequence"/>
</dbReference>
<proteinExistence type="predicted"/>
<accession>A0AA38L1Q3</accession>